<evidence type="ECO:0000256" key="1">
    <source>
        <dbReference type="ARBA" id="ARBA00005707"/>
    </source>
</evidence>
<organism evidence="2 3">
    <name type="scientific">Dreissena polymorpha</name>
    <name type="common">Zebra mussel</name>
    <name type="synonym">Mytilus polymorpha</name>
    <dbReference type="NCBI Taxonomy" id="45954"/>
    <lineage>
        <taxon>Eukaryota</taxon>
        <taxon>Metazoa</taxon>
        <taxon>Spiralia</taxon>
        <taxon>Lophotrochozoa</taxon>
        <taxon>Mollusca</taxon>
        <taxon>Bivalvia</taxon>
        <taxon>Autobranchia</taxon>
        <taxon>Heteroconchia</taxon>
        <taxon>Euheterodonta</taxon>
        <taxon>Imparidentia</taxon>
        <taxon>Neoheterodontei</taxon>
        <taxon>Myida</taxon>
        <taxon>Dreissenoidea</taxon>
        <taxon>Dreissenidae</taxon>
        <taxon>Dreissena</taxon>
    </lineage>
</organism>
<dbReference type="Pfam" id="PF15393">
    <property type="entry name" value="DUF4615"/>
    <property type="match status" value="1"/>
</dbReference>
<dbReference type="Proteomes" id="UP000828390">
    <property type="component" value="Unassembled WGS sequence"/>
</dbReference>
<gene>
    <name evidence="2" type="ORF">DPMN_128315</name>
</gene>
<dbReference type="InterPro" id="IPR029274">
    <property type="entry name" value="DUF4615"/>
</dbReference>
<accession>A0A9D4H2S0</accession>
<comment type="caution">
    <text evidence="2">The sequence shown here is derived from an EMBL/GenBank/DDBJ whole genome shotgun (WGS) entry which is preliminary data.</text>
</comment>
<dbReference type="OrthoDB" id="20277at2759"/>
<keyword evidence="3" id="KW-1185">Reference proteome</keyword>
<dbReference type="AlphaFoldDB" id="A0A9D4H2S0"/>
<dbReference type="PANTHER" id="PTHR13602:SF2">
    <property type="entry name" value="UPF0488 PROTEIN C8ORF33"/>
    <property type="match status" value="1"/>
</dbReference>
<sequence length="206" mass="23356">MTAESTDENFERELLWCVEQLELGLETQNPNSKQAMEAMKILKVLVSSKAPMIKKRQAMRNAFGDYRKKMQEIERKSTAAAKRVKLSASGQKSHFYRKSAYRLGSKFATSGAQVDRNQNNQSLITTTSNGNADSKNTNTLNSQADVLTEDFKFNFSIENSEDSEKIDFSLVNANNALKQVSEESNVDKTIFCRSDNNFRFHFNVPN</sequence>
<evidence type="ECO:0000313" key="2">
    <source>
        <dbReference type="EMBL" id="KAH3826410.1"/>
    </source>
</evidence>
<reference evidence="2" key="1">
    <citation type="journal article" date="2019" name="bioRxiv">
        <title>The Genome of the Zebra Mussel, Dreissena polymorpha: A Resource for Invasive Species Research.</title>
        <authorList>
            <person name="McCartney M.A."/>
            <person name="Auch B."/>
            <person name="Kono T."/>
            <person name="Mallez S."/>
            <person name="Zhang Y."/>
            <person name="Obille A."/>
            <person name="Becker A."/>
            <person name="Abrahante J.E."/>
            <person name="Garbe J."/>
            <person name="Badalamenti J.P."/>
            <person name="Herman A."/>
            <person name="Mangelson H."/>
            <person name="Liachko I."/>
            <person name="Sullivan S."/>
            <person name="Sone E.D."/>
            <person name="Koren S."/>
            <person name="Silverstein K.A.T."/>
            <person name="Beckman K.B."/>
            <person name="Gohl D.M."/>
        </authorList>
    </citation>
    <scope>NUCLEOTIDE SEQUENCE</scope>
    <source>
        <strain evidence="2">Duluth1</strain>
        <tissue evidence="2">Whole animal</tissue>
    </source>
</reference>
<reference evidence="2" key="2">
    <citation type="submission" date="2020-11" db="EMBL/GenBank/DDBJ databases">
        <authorList>
            <person name="McCartney M.A."/>
            <person name="Auch B."/>
            <person name="Kono T."/>
            <person name="Mallez S."/>
            <person name="Becker A."/>
            <person name="Gohl D.M."/>
            <person name="Silverstein K.A.T."/>
            <person name="Koren S."/>
            <person name="Bechman K.B."/>
            <person name="Herman A."/>
            <person name="Abrahante J.E."/>
            <person name="Garbe J."/>
        </authorList>
    </citation>
    <scope>NUCLEOTIDE SEQUENCE</scope>
    <source>
        <strain evidence="2">Duluth1</strain>
        <tissue evidence="2">Whole animal</tissue>
    </source>
</reference>
<dbReference type="EMBL" id="JAIWYP010000005">
    <property type="protein sequence ID" value="KAH3826410.1"/>
    <property type="molecule type" value="Genomic_DNA"/>
</dbReference>
<name>A0A9D4H2S0_DREPO</name>
<comment type="similarity">
    <text evidence="1">Belongs to the UPF0488 family.</text>
</comment>
<dbReference type="PANTHER" id="PTHR13602">
    <property type="entry name" value="UPF0488 PROTEIN C8ORF33"/>
    <property type="match status" value="1"/>
</dbReference>
<proteinExistence type="inferred from homology"/>
<evidence type="ECO:0000313" key="3">
    <source>
        <dbReference type="Proteomes" id="UP000828390"/>
    </source>
</evidence>
<protein>
    <submittedName>
        <fullName evidence="2">Uncharacterized protein</fullName>
    </submittedName>
</protein>